<feature type="compositionally biased region" description="Basic and acidic residues" evidence="1">
    <location>
        <begin position="9"/>
        <end position="20"/>
    </location>
</feature>
<comment type="caution">
    <text evidence="2">The sequence shown here is derived from an EMBL/GenBank/DDBJ whole genome shotgun (WGS) entry which is preliminary data.</text>
</comment>
<evidence type="ECO:0000313" key="3">
    <source>
        <dbReference type="Proteomes" id="UP000816034"/>
    </source>
</evidence>
<sequence length="126" mass="13762">MAQLQHLIRQNDEIHAHDEGNNGFSSHHTPPSSFNVPSKPTSGGVGALLSAHAEEQKMSKMKRLSTNLAELFSKKKPSTPTSGSGGHDFNDTTSECHSTVSADQSKKKKQEKRKSLFGKLLTLNKH</sequence>
<feature type="compositionally biased region" description="Polar residues" evidence="1">
    <location>
        <begin position="22"/>
        <end position="41"/>
    </location>
</feature>
<feature type="region of interest" description="Disordered" evidence="1">
    <location>
        <begin position="71"/>
        <end position="126"/>
    </location>
</feature>
<keyword evidence="3" id="KW-1185">Reference proteome</keyword>
<feature type="region of interest" description="Disordered" evidence="1">
    <location>
        <begin position="1"/>
        <end position="46"/>
    </location>
</feature>
<dbReference type="EMBL" id="PYSW02000014">
    <property type="protein sequence ID" value="KAG2386880.1"/>
    <property type="molecule type" value="Genomic_DNA"/>
</dbReference>
<gene>
    <name evidence="2" type="ORF">C9374_001915</name>
</gene>
<feature type="compositionally biased region" description="Basic residues" evidence="1">
    <location>
        <begin position="106"/>
        <end position="116"/>
    </location>
</feature>
<name>A0AA88GU09_NAELO</name>
<feature type="compositionally biased region" description="Polar residues" evidence="1">
    <location>
        <begin position="91"/>
        <end position="103"/>
    </location>
</feature>
<protein>
    <submittedName>
        <fullName evidence="2">Uncharacterized protein</fullName>
    </submittedName>
</protein>
<dbReference type="Proteomes" id="UP000816034">
    <property type="component" value="Unassembled WGS sequence"/>
</dbReference>
<proteinExistence type="predicted"/>
<dbReference type="RefSeq" id="XP_044550872.1">
    <property type="nucleotide sequence ID" value="XM_044691275.1"/>
</dbReference>
<reference evidence="2 3" key="1">
    <citation type="journal article" date="2018" name="BMC Genomics">
        <title>The genome of Naegleria lovaniensis, the basis for a comparative approach to unravel pathogenicity factors of the human pathogenic amoeba N. fowleri.</title>
        <authorList>
            <person name="Liechti N."/>
            <person name="Schurch N."/>
            <person name="Bruggmann R."/>
            <person name="Wittwer M."/>
        </authorList>
    </citation>
    <scope>NUCLEOTIDE SEQUENCE [LARGE SCALE GENOMIC DNA]</scope>
    <source>
        <strain evidence="2 3">ATCC 30569</strain>
    </source>
</reference>
<organism evidence="2 3">
    <name type="scientific">Naegleria lovaniensis</name>
    <name type="common">Amoeba</name>
    <dbReference type="NCBI Taxonomy" id="51637"/>
    <lineage>
        <taxon>Eukaryota</taxon>
        <taxon>Discoba</taxon>
        <taxon>Heterolobosea</taxon>
        <taxon>Tetramitia</taxon>
        <taxon>Eutetramitia</taxon>
        <taxon>Vahlkampfiidae</taxon>
        <taxon>Naegleria</taxon>
    </lineage>
</organism>
<accession>A0AA88GU09</accession>
<dbReference type="GeneID" id="68094371"/>
<dbReference type="AlphaFoldDB" id="A0AA88GU09"/>
<evidence type="ECO:0000256" key="1">
    <source>
        <dbReference type="SAM" id="MobiDB-lite"/>
    </source>
</evidence>
<evidence type="ECO:0000313" key="2">
    <source>
        <dbReference type="EMBL" id="KAG2386880.1"/>
    </source>
</evidence>